<proteinExistence type="predicted"/>
<protein>
    <recommendedName>
        <fullName evidence="3">Chitin-binding type-4 domain-containing protein</fullName>
    </recommendedName>
</protein>
<accession>A0A7R8ZPM7</accession>
<feature type="region of interest" description="Disordered" evidence="1">
    <location>
        <begin position="358"/>
        <end position="475"/>
    </location>
</feature>
<sequence>MRNVELTRNQLFPMPLRRNLNENSAATTRASVPRPNEAGGTYANGIIVRKYRKNSSIKIVIELTANHRGFFEFRLCPNNNVKKLATQRCLDKYLLRRTDGIGARFYPGEGNKTFLVRYNLPKDVLCNQCVLQWRYVAGNNWGRCPNGTEAVGCGHQEEFRSCADVAIVGRGRITTFDEDTSEEEEEGVITNEIGGRDAEGNSSGQEEGLVDYPLIAPSDSDLVGRWKSGSHAPVHCCSERLGECLRVLVPESPIPPEQAKGETEGGLDREEWERRLREEASVMGQVIAILSALLLTSMILFCIMWYYVRGKPLIRDRFSSKSAPSKFGRSYSAASPSFLSTTKKKFLALFHPAWREKKSPLKSNPLTNGKATSPSGPLPQNPSAYRRPPSVPPPPPPTAPPLEAPSPSPTSIYAARPSLPPPPPPVAPPRVPRSTRSMSPTAPPEIYSGVTVNGVALPSHTGPDLGPSLGLSTDV</sequence>
<evidence type="ECO:0000259" key="3">
    <source>
        <dbReference type="Pfam" id="PF03067"/>
    </source>
</evidence>
<evidence type="ECO:0000256" key="1">
    <source>
        <dbReference type="SAM" id="MobiDB-lite"/>
    </source>
</evidence>
<dbReference type="EMBL" id="OB660985">
    <property type="protein sequence ID" value="CAD7226952.1"/>
    <property type="molecule type" value="Genomic_DNA"/>
</dbReference>
<organism evidence="4">
    <name type="scientific">Cyprideis torosa</name>
    <dbReference type="NCBI Taxonomy" id="163714"/>
    <lineage>
        <taxon>Eukaryota</taxon>
        <taxon>Metazoa</taxon>
        <taxon>Ecdysozoa</taxon>
        <taxon>Arthropoda</taxon>
        <taxon>Crustacea</taxon>
        <taxon>Oligostraca</taxon>
        <taxon>Ostracoda</taxon>
        <taxon>Podocopa</taxon>
        <taxon>Podocopida</taxon>
        <taxon>Cytherocopina</taxon>
        <taxon>Cytheroidea</taxon>
        <taxon>Cytherideidae</taxon>
        <taxon>Cyprideis</taxon>
    </lineage>
</organism>
<reference evidence="4" key="1">
    <citation type="submission" date="2020-11" db="EMBL/GenBank/DDBJ databases">
        <authorList>
            <person name="Tran Van P."/>
        </authorList>
    </citation>
    <scope>NUCLEOTIDE SEQUENCE</scope>
</reference>
<feature type="compositionally biased region" description="Polar residues" evidence="1">
    <location>
        <begin position="361"/>
        <end position="375"/>
    </location>
</feature>
<dbReference type="Pfam" id="PF03067">
    <property type="entry name" value="LPMO_10"/>
    <property type="match status" value="1"/>
</dbReference>
<dbReference type="InterPro" id="IPR004302">
    <property type="entry name" value="Cellulose/chitin-bd_N"/>
</dbReference>
<dbReference type="PANTHER" id="PTHR21113">
    <property type="entry name" value="AGAP001705-PA"/>
    <property type="match status" value="1"/>
</dbReference>
<gene>
    <name evidence="4" type="ORF">CTOB1V02_LOCUS4863</name>
</gene>
<keyword evidence="2" id="KW-0812">Transmembrane</keyword>
<dbReference type="AlphaFoldDB" id="A0A7R8ZPM7"/>
<evidence type="ECO:0000256" key="2">
    <source>
        <dbReference type="SAM" id="Phobius"/>
    </source>
</evidence>
<feature type="domain" description="Chitin-binding type-4" evidence="3">
    <location>
        <begin position="45"/>
        <end position="165"/>
    </location>
</feature>
<feature type="compositionally biased region" description="Pro residues" evidence="1">
    <location>
        <begin position="389"/>
        <end position="408"/>
    </location>
</feature>
<dbReference type="OrthoDB" id="64893at2759"/>
<feature type="transmembrane region" description="Helical" evidence="2">
    <location>
        <begin position="286"/>
        <end position="308"/>
    </location>
</feature>
<dbReference type="PANTHER" id="PTHR21113:SF4">
    <property type="entry name" value="CHITIN-BINDING TYPE-4 DOMAIN-CONTAINING PROTEIN"/>
    <property type="match status" value="1"/>
</dbReference>
<keyword evidence="2" id="KW-0472">Membrane</keyword>
<feature type="compositionally biased region" description="Pro residues" evidence="1">
    <location>
        <begin position="418"/>
        <end position="431"/>
    </location>
</feature>
<evidence type="ECO:0000313" key="4">
    <source>
        <dbReference type="EMBL" id="CAD7226952.1"/>
    </source>
</evidence>
<keyword evidence="2" id="KW-1133">Transmembrane helix</keyword>
<name>A0A7R8ZPM7_9CRUS</name>